<comment type="caution">
    <text evidence="5">The sequence shown here is derived from an EMBL/GenBank/DDBJ whole genome shotgun (WGS) entry which is preliminary data.</text>
</comment>
<evidence type="ECO:0000259" key="4">
    <source>
        <dbReference type="Pfam" id="PF13657"/>
    </source>
</evidence>
<protein>
    <submittedName>
        <fullName evidence="5">Serine/threonine-protein kinase HipA</fullName>
        <ecNumber evidence="5">2.7.11.1</ecNumber>
    </submittedName>
</protein>
<dbReference type="AlphaFoldDB" id="A0A1J5Q1Z2"/>
<dbReference type="GO" id="GO:0004674">
    <property type="term" value="F:protein serine/threonine kinase activity"/>
    <property type="evidence" value="ECO:0007669"/>
    <property type="project" value="UniProtKB-EC"/>
</dbReference>
<dbReference type="Pfam" id="PF07804">
    <property type="entry name" value="HipA_C"/>
    <property type="match status" value="1"/>
</dbReference>
<evidence type="ECO:0000259" key="3">
    <source>
        <dbReference type="Pfam" id="PF07804"/>
    </source>
</evidence>
<evidence type="ECO:0000256" key="1">
    <source>
        <dbReference type="ARBA" id="ARBA00022679"/>
    </source>
</evidence>
<feature type="domain" description="HipA N-terminal subdomain 1" evidence="4">
    <location>
        <begin position="16"/>
        <end position="94"/>
    </location>
</feature>
<dbReference type="InterPro" id="IPR017508">
    <property type="entry name" value="HipA_N1"/>
</dbReference>
<dbReference type="PANTHER" id="PTHR37419:SF8">
    <property type="entry name" value="TOXIN YJJJ"/>
    <property type="match status" value="1"/>
</dbReference>
<evidence type="ECO:0000256" key="2">
    <source>
        <dbReference type="ARBA" id="ARBA00022777"/>
    </source>
</evidence>
<dbReference type="Gene3D" id="1.10.1070.20">
    <property type="match status" value="1"/>
</dbReference>
<dbReference type="PANTHER" id="PTHR37419">
    <property type="entry name" value="SERINE/THREONINE-PROTEIN KINASE TOXIN HIPA"/>
    <property type="match status" value="1"/>
</dbReference>
<dbReference type="EC" id="2.7.11.1" evidence="5"/>
<keyword evidence="2 5" id="KW-0418">Kinase</keyword>
<dbReference type="InterPro" id="IPR012893">
    <property type="entry name" value="HipA-like_C"/>
</dbReference>
<keyword evidence="1 5" id="KW-0808">Transferase</keyword>
<dbReference type="InterPro" id="IPR052028">
    <property type="entry name" value="HipA_Ser/Thr_kinase"/>
</dbReference>
<reference evidence="5" key="1">
    <citation type="submission" date="2016-10" db="EMBL/GenBank/DDBJ databases">
        <title>Sequence of Gallionella enrichment culture.</title>
        <authorList>
            <person name="Poehlein A."/>
            <person name="Muehling M."/>
            <person name="Daniel R."/>
        </authorList>
    </citation>
    <scope>NUCLEOTIDE SEQUENCE</scope>
</reference>
<dbReference type="EMBL" id="MLJW01001547">
    <property type="protein sequence ID" value="OIQ77737.1"/>
    <property type="molecule type" value="Genomic_DNA"/>
</dbReference>
<name>A0A1J5Q1Z2_9ZZZZ</name>
<sequence>MTGVIEVHVSFGTETVRAGRLYSHQRRGSESASFTYDDAYLASPEAYQLDPALPLVSGILQTRANQKIFGALSDCAPDRWGRKLIQRSERLRAQHSAATPRSLGEFDFLLGARDDLRQGALRFRNDEDGPFLAVDEEGVPELIELPELLEIAERADRQESNFAELKRLIHAGGSLGGARPKAHVRDRSGRVAIAKFPSAATDTWNVTVWEKVALDLARAAGITVPNSELIKVGDLSILIVDRFDRDFENRIGYVSAMTMLEAADGDQRSYLDIAGVIEQRSSKTSQDLLELWRRMAFAILASNTDDHLRNHGFLHAGGDSWNLSPAFDLNPNPSSGEKELHTAITEFDARATIKNLIDVAGFFRLDYESAMTILREVVDAVSSWTEVARHHGLTRSQISEMEPAFVHTESDKARVVTR</sequence>
<gene>
    <name evidence="5" type="primary">hipA_6</name>
    <name evidence="5" type="ORF">GALL_405690</name>
</gene>
<organism evidence="5">
    <name type="scientific">mine drainage metagenome</name>
    <dbReference type="NCBI Taxonomy" id="410659"/>
    <lineage>
        <taxon>unclassified sequences</taxon>
        <taxon>metagenomes</taxon>
        <taxon>ecological metagenomes</taxon>
    </lineage>
</organism>
<accession>A0A1J5Q1Z2</accession>
<dbReference type="Pfam" id="PF13657">
    <property type="entry name" value="Couple_hipA"/>
    <property type="match status" value="1"/>
</dbReference>
<evidence type="ECO:0000313" key="5">
    <source>
        <dbReference type="EMBL" id="OIQ77737.1"/>
    </source>
</evidence>
<feature type="domain" description="HipA-like C-terminal" evidence="3">
    <location>
        <begin position="174"/>
        <end position="383"/>
    </location>
</feature>
<proteinExistence type="predicted"/>
<dbReference type="GO" id="GO:0005829">
    <property type="term" value="C:cytosol"/>
    <property type="evidence" value="ECO:0007669"/>
    <property type="project" value="TreeGrafter"/>
</dbReference>